<keyword evidence="4" id="KW-1185">Reference proteome</keyword>
<reference evidence="3" key="1">
    <citation type="submission" date="2020-05" db="EMBL/GenBank/DDBJ databases">
        <title>Phylogenomic resolution of chytrid fungi.</title>
        <authorList>
            <person name="Stajich J.E."/>
            <person name="Amses K."/>
            <person name="Simmons R."/>
            <person name="Seto K."/>
            <person name="Myers J."/>
            <person name="Bonds A."/>
            <person name="Quandt C.A."/>
            <person name="Barry K."/>
            <person name="Liu P."/>
            <person name="Grigoriev I."/>
            <person name="Longcore J.E."/>
            <person name="James T.Y."/>
        </authorList>
    </citation>
    <scope>NUCLEOTIDE SEQUENCE</scope>
    <source>
        <strain evidence="3">JEL0379</strain>
    </source>
</reference>
<gene>
    <name evidence="3" type="ORF">HDU87_001191</name>
</gene>
<dbReference type="Proteomes" id="UP001212152">
    <property type="component" value="Unassembled WGS sequence"/>
</dbReference>
<proteinExistence type="predicted"/>
<evidence type="ECO:0000313" key="3">
    <source>
        <dbReference type="EMBL" id="KAJ3168354.1"/>
    </source>
</evidence>
<accession>A0AAD5XI96</accession>
<comment type="caution">
    <text evidence="3">The sequence shown here is derived from an EMBL/GenBank/DDBJ whole genome shotgun (WGS) entry which is preliminary data.</text>
</comment>
<evidence type="ECO:0000256" key="2">
    <source>
        <dbReference type="SAM" id="Phobius"/>
    </source>
</evidence>
<keyword evidence="2" id="KW-1133">Transmembrane helix</keyword>
<feature type="transmembrane region" description="Helical" evidence="2">
    <location>
        <begin position="128"/>
        <end position="146"/>
    </location>
</feature>
<name>A0AAD5XI96_9FUNG</name>
<sequence length="243" mass="27361">MTVFTPLIPLPRRTDNKTTAGDTTVSHLETMLTTSSSLDSSASFLVHDRPYEHYDSVRSEWIAVTALLFLWLLTLLARQIAMFADMKARRRQEEEERDEYEPLLNPRQKSKPGEWAPRFDRAADALRITLLMLLSATIFVSIPMPYTCQIREPNRPGSPIPHEPQCTVCFTNGTTRGTSIISWVFTALSLLWFVIELAVVENASTAIARILVSLASFPLIATIFAIGFNEWAKINARANKSCN</sequence>
<evidence type="ECO:0000313" key="4">
    <source>
        <dbReference type="Proteomes" id="UP001212152"/>
    </source>
</evidence>
<protein>
    <submittedName>
        <fullName evidence="3">Uncharacterized protein</fullName>
    </submittedName>
</protein>
<feature type="transmembrane region" description="Helical" evidence="2">
    <location>
        <begin position="180"/>
        <end position="199"/>
    </location>
</feature>
<keyword evidence="2" id="KW-0812">Transmembrane</keyword>
<feature type="transmembrane region" description="Helical" evidence="2">
    <location>
        <begin position="206"/>
        <end position="228"/>
    </location>
</feature>
<keyword evidence="2" id="KW-0472">Membrane</keyword>
<feature type="transmembrane region" description="Helical" evidence="2">
    <location>
        <begin position="61"/>
        <end position="81"/>
    </location>
</feature>
<organism evidence="3 4">
    <name type="scientific">Geranomyces variabilis</name>
    <dbReference type="NCBI Taxonomy" id="109894"/>
    <lineage>
        <taxon>Eukaryota</taxon>
        <taxon>Fungi</taxon>
        <taxon>Fungi incertae sedis</taxon>
        <taxon>Chytridiomycota</taxon>
        <taxon>Chytridiomycota incertae sedis</taxon>
        <taxon>Chytridiomycetes</taxon>
        <taxon>Spizellomycetales</taxon>
        <taxon>Powellomycetaceae</taxon>
        <taxon>Geranomyces</taxon>
    </lineage>
</organism>
<feature type="region of interest" description="Disordered" evidence="1">
    <location>
        <begin position="94"/>
        <end position="115"/>
    </location>
</feature>
<dbReference type="AlphaFoldDB" id="A0AAD5XI96"/>
<dbReference type="EMBL" id="JADGJQ010000123">
    <property type="protein sequence ID" value="KAJ3168354.1"/>
    <property type="molecule type" value="Genomic_DNA"/>
</dbReference>
<evidence type="ECO:0000256" key="1">
    <source>
        <dbReference type="SAM" id="MobiDB-lite"/>
    </source>
</evidence>